<evidence type="ECO:0000313" key="2">
    <source>
        <dbReference type="EMBL" id="GLS92115.1"/>
    </source>
</evidence>
<dbReference type="EMBL" id="BSPQ01000018">
    <property type="protein sequence ID" value="GLS92115.1"/>
    <property type="molecule type" value="Genomic_DNA"/>
</dbReference>
<gene>
    <name evidence="2" type="ORF">GCM10007916_31850</name>
</gene>
<feature type="chain" id="PRO_5047283018" evidence="1">
    <location>
        <begin position="20"/>
        <end position="165"/>
    </location>
</feature>
<organism evidence="2 3">
    <name type="scientific">Psychromonas marina</name>
    <dbReference type="NCBI Taxonomy" id="88364"/>
    <lineage>
        <taxon>Bacteria</taxon>
        <taxon>Pseudomonadati</taxon>
        <taxon>Pseudomonadota</taxon>
        <taxon>Gammaproteobacteria</taxon>
        <taxon>Alteromonadales</taxon>
        <taxon>Psychromonadaceae</taxon>
        <taxon>Psychromonas</taxon>
    </lineage>
</organism>
<accession>A0ABQ6E4M6</accession>
<feature type="signal peptide" evidence="1">
    <location>
        <begin position="1"/>
        <end position="19"/>
    </location>
</feature>
<dbReference type="RefSeq" id="WP_284205211.1">
    <property type="nucleotide sequence ID" value="NZ_BSPQ01000018.1"/>
</dbReference>
<dbReference type="Proteomes" id="UP001157353">
    <property type="component" value="Unassembled WGS sequence"/>
</dbReference>
<evidence type="ECO:0000313" key="3">
    <source>
        <dbReference type="Proteomes" id="UP001157353"/>
    </source>
</evidence>
<name>A0ABQ6E4M6_9GAMM</name>
<comment type="caution">
    <text evidence="2">The sequence shown here is derived from an EMBL/GenBank/DDBJ whole genome shotgun (WGS) entry which is preliminary data.</text>
</comment>
<reference evidence="3" key="1">
    <citation type="journal article" date="2019" name="Int. J. Syst. Evol. Microbiol.">
        <title>The Global Catalogue of Microorganisms (GCM) 10K type strain sequencing project: providing services to taxonomists for standard genome sequencing and annotation.</title>
        <authorList>
            <consortium name="The Broad Institute Genomics Platform"/>
            <consortium name="The Broad Institute Genome Sequencing Center for Infectious Disease"/>
            <person name="Wu L."/>
            <person name="Ma J."/>
        </authorList>
    </citation>
    <scope>NUCLEOTIDE SEQUENCE [LARGE SCALE GENOMIC DNA]</scope>
    <source>
        <strain evidence="3">NBRC 103166</strain>
    </source>
</reference>
<evidence type="ECO:0000256" key="1">
    <source>
        <dbReference type="SAM" id="SignalP"/>
    </source>
</evidence>
<keyword evidence="1" id="KW-0732">Signal</keyword>
<sequence length="165" mass="18412">MKFSYLLLALPIATTYGYACGLHQTAGFNFITEPGSLAVFENVIEMRKTDPFAAIDLQQLGRPSPFINALNQPYNNKIAFTIFEAIKGHYNEVDLAAQITIEPRETGITENDLLLITDSGVLDALGYHRLSWQQAKALGLVKINGKTIESEKLDQWFTVMFPATR</sequence>
<proteinExistence type="predicted"/>
<protein>
    <submittedName>
        <fullName evidence="2">Uncharacterized protein</fullName>
    </submittedName>
</protein>
<keyword evidence="3" id="KW-1185">Reference proteome</keyword>